<feature type="domain" description="SLH" evidence="2">
    <location>
        <begin position="25"/>
        <end position="88"/>
    </location>
</feature>
<evidence type="ECO:0000259" key="2">
    <source>
        <dbReference type="PROSITE" id="PS51272"/>
    </source>
</evidence>
<proteinExistence type="predicted"/>
<dbReference type="Proteomes" id="UP000295418">
    <property type="component" value="Unassembled WGS sequence"/>
</dbReference>
<feature type="chain" id="PRO_5020491775" evidence="1">
    <location>
        <begin position="27"/>
        <end position="349"/>
    </location>
</feature>
<dbReference type="PROSITE" id="PS51272">
    <property type="entry name" value="SLH"/>
    <property type="match status" value="1"/>
</dbReference>
<dbReference type="AlphaFoldDB" id="A0A4R4DYY1"/>
<protein>
    <submittedName>
        <fullName evidence="3">S-layer homology domain-containing protein</fullName>
    </submittedName>
</protein>
<comment type="caution">
    <text evidence="3">The sequence shown here is derived from an EMBL/GenBank/DDBJ whole genome shotgun (WGS) entry which is preliminary data.</text>
</comment>
<dbReference type="EMBL" id="SKFG01000042">
    <property type="protein sequence ID" value="TCZ71057.1"/>
    <property type="molecule type" value="Genomic_DNA"/>
</dbReference>
<evidence type="ECO:0000313" key="3">
    <source>
        <dbReference type="EMBL" id="TCZ71057.1"/>
    </source>
</evidence>
<dbReference type="OrthoDB" id="2678541at2"/>
<reference evidence="3 4" key="1">
    <citation type="submission" date="2019-03" db="EMBL/GenBank/DDBJ databases">
        <authorList>
            <person name="Kim M.K.M."/>
        </authorList>
    </citation>
    <scope>NUCLEOTIDE SEQUENCE [LARGE SCALE GENOMIC DNA]</scope>
    <source>
        <strain evidence="3 4">18JY21-1</strain>
    </source>
</reference>
<accession>A0A4R4DYY1</accession>
<evidence type="ECO:0000313" key="4">
    <source>
        <dbReference type="Proteomes" id="UP000295418"/>
    </source>
</evidence>
<gene>
    <name evidence="3" type="ORF">E0485_22760</name>
</gene>
<dbReference type="Pfam" id="PF00395">
    <property type="entry name" value="SLH"/>
    <property type="match status" value="1"/>
</dbReference>
<sequence length="349" mass="39306">MLKLHKMCTSLLLAASLTLGAGTASAEVVFRDTDNHWAKTTIEWGVTKGIATGYGNGTFMPNQNVTEAEFIRMLIVGITGKDLENTFIAERWSDKYYNLLHFRNYPVNGYADIELRGKFITRQHVAELVSSADGVNYNDDQAIQYVLGKKYALGRIPGENTVHSFMGYDTITRAEALQLIRNLVNHGMTNLYERPVEPTSAEKLPKLPTGWDVFRDEMHMVIRQKVFAKYDGYRIYDDGNSKIVMTKSEQLGQTDYAVSVEFEQQIKAFSGVSITDITDKQQRGMLIDVLNLYGFKADNDLLAKVDAAVKNKKEAELLVSGKKLVIAPKTTSPTGQVTIYYKWWDTPRS</sequence>
<keyword evidence="4" id="KW-1185">Reference proteome</keyword>
<dbReference type="RefSeq" id="WP_132420349.1">
    <property type="nucleotide sequence ID" value="NZ_SKFG01000042.1"/>
</dbReference>
<evidence type="ECO:0000256" key="1">
    <source>
        <dbReference type="SAM" id="SignalP"/>
    </source>
</evidence>
<dbReference type="InterPro" id="IPR001119">
    <property type="entry name" value="SLH_dom"/>
</dbReference>
<feature type="signal peptide" evidence="1">
    <location>
        <begin position="1"/>
        <end position="26"/>
    </location>
</feature>
<keyword evidence="1" id="KW-0732">Signal</keyword>
<name>A0A4R4DYY1_9BACL</name>
<organism evidence="3 4">
    <name type="scientific">Paenibacillus albiflavus</name>
    <dbReference type="NCBI Taxonomy" id="2545760"/>
    <lineage>
        <taxon>Bacteria</taxon>
        <taxon>Bacillati</taxon>
        <taxon>Bacillota</taxon>
        <taxon>Bacilli</taxon>
        <taxon>Bacillales</taxon>
        <taxon>Paenibacillaceae</taxon>
        <taxon>Paenibacillus</taxon>
    </lineage>
</organism>